<name>A0A9N9LYK7_9HELO</name>
<reference evidence="3" key="1">
    <citation type="submission" date="2021-07" db="EMBL/GenBank/DDBJ databases">
        <authorList>
            <person name="Durling M."/>
        </authorList>
    </citation>
    <scope>NUCLEOTIDE SEQUENCE</scope>
</reference>
<dbReference type="AlphaFoldDB" id="A0A9N9LYK7"/>
<feature type="region of interest" description="Disordered" evidence="1">
    <location>
        <begin position="1"/>
        <end position="28"/>
    </location>
</feature>
<evidence type="ECO:0000256" key="1">
    <source>
        <dbReference type="SAM" id="MobiDB-lite"/>
    </source>
</evidence>
<keyword evidence="2" id="KW-0812">Transmembrane</keyword>
<accession>A0A9N9LYK7</accession>
<comment type="caution">
    <text evidence="3">The sequence shown here is derived from an EMBL/GenBank/DDBJ whole genome shotgun (WGS) entry which is preliminary data.</text>
</comment>
<keyword evidence="2" id="KW-1133">Transmembrane helix</keyword>
<organism evidence="3 4">
    <name type="scientific">Hymenoscyphus albidus</name>
    <dbReference type="NCBI Taxonomy" id="595503"/>
    <lineage>
        <taxon>Eukaryota</taxon>
        <taxon>Fungi</taxon>
        <taxon>Dikarya</taxon>
        <taxon>Ascomycota</taxon>
        <taxon>Pezizomycotina</taxon>
        <taxon>Leotiomycetes</taxon>
        <taxon>Helotiales</taxon>
        <taxon>Helotiaceae</taxon>
        <taxon>Hymenoscyphus</taxon>
    </lineage>
</organism>
<gene>
    <name evidence="3" type="ORF">HYALB_00002623</name>
</gene>
<evidence type="ECO:0000256" key="2">
    <source>
        <dbReference type="SAM" id="Phobius"/>
    </source>
</evidence>
<evidence type="ECO:0000313" key="4">
    <source>
        <dbReference type="Proteomes" id="UP000701801"/>
    </source>
</evidence>
<keyword evidence="4" id="KW-1185">Reference proteome</keyword>
<protein>
    <submittedName>
        <fullName evidence="3">Uncharacterized protein</fullName>
    </submittedName>
</protein>
<dbReference type="Proteomes" id="UP000701801">
    <property type="component" value="Unassembled WGS sequence"/>
</dbReference>
<proteinExistence type="predicted"/>
<evidence type="ECO:0000313" key="3">
    <source>
        <dbReference type="EMBL" id="CAG8979851.1"/>
    </source>
</evidence>
<keyword evidence="2" id="KW-0472">Membrane</keyword>
<dbReference type="EMBL" id="CAJVRM010000340">
    <property type="protein sequence ID" value="CAG8979851.1"/>
    <property type="molecule type" value="Genomic_DNA"/>
</dbReference>
<feature type="transmembrane region" description="Helical" evidence="2">
    <location>
        <begin position="42"/>
        <end position="60"/>
    </location>
</feature>
<feature type="compositionally biased region" description="Polar residues" evidence="1">
    <location>
        <begin position="13"/>
        <end position="26"/>
    </location>
</feature>
<sequence length="142" mass="15302">MNETTLKPRHNKPTTTMEPATLQDQGGSRAGRALPFADECSLLFAAFLATMLAILMPSILHPSHWSMALASGVPCPSLWLYGYASSSWDPYGVGYVIVECMATGMEEPEETEAEAEASLHITVVPSRRSLRPEGAVCVCDTA</sequence>